<proteinExistence type="predicted"/>
<feature type="transmembrane region" description="Helical" evidence="2">
    <location>
        <begin position="98"/>
        <end position="120"/>
    </location>
</feature>
<feature type="region of interest" description="Disordered" evidence="1">
    <location>
        <begin position="398"/>
        <end position="447"/>
    </location>
</feature>
<dbReference type="PANTHER" id="PTHR28297:SF1">
    <property type="entry name" value="FUNGAL PROTEIN"/>
    <property type="match status" value="1"/>
</dbReference>
<keyword evidence="2" id="KW-0812">Transmembrane</keyword>
<dbReference type="InterPro" id="IPR018852">
    <property type="entry name" value="DUF2456"/>
</dbReference>
<keyword evidence="4" id="KW-1185">Reference proteome</keyword>
<dbReference type="OrthoDB" id="15595at2759"/>
<dbReference type="Proteomes" id="UP000245884">
    <property type="component" value="Unassembled WGS sequence"/>
</dbReference>
<evidence type="ECO:0000256" key="2">
    <source>
        <dbReference type="SAM" id="Phobius"/>
    </source>
</evidence>
<dbReference type="Pfam" id="PF10445">
    <property type="entry name" value="DUF2456"/>
    <property type="match status" value="1"/>
</dbReference>
<dbReference type="PANTHER" id="PTHR28297">
    <property type="entry name" value="FUNGAL PROTEIN"/>
    <property type="match status" value="1"/>
</dbReference>
<accession>A0A316UJV5</accession>
<feature type="transmembrane region" description="Helical" evidence="2">
    <location>
        <begin position="299"/>
        <end position="323"/>
    </location>
</feature>
<name>A0A316UJV5_9BASI</name>
<protein>
    <submittedName>
        <fullName evidence="3">Uncharacterized protein</fullName>
    </submittedName>
</protein>
<keyword evidence="2" id="KW-0472">Membrane</keyword>
<feature type="region of interest" description="Disordered" evidence="1">
    <location>
        <begin position="1"/>
        <end position="44"/>
    </location>
</feature>
<feature type="compositionally biased region" description="Basic and acidic residues" evidence="1">
    <location>
        <begin position="438"/>
        <end position="447"/>
    </location>
</feature>
<evidence type="ECO:0000256" key="1">
    <source>
        <dbReference type="SAM" id="MobiDB-lite"/>
    </source>
</evidence>
<sequence length="447" mass="48713">MSASVSPADNVTHAGSKGKQPVDPLREPRRSIRRRPFESTLASHDPHLPHEKWYKRAEAPRNLAFAAPYPSSGVVLTQPSRWRDWLIPGPIALGRGQFWYLLIGQSLIAAVISGAINFGVACATYNHYDPAVTPIYFWKWFPVPLAGDMGVTIIVQQIFSMIITSTLVHNDLSKGPVAPLRRPWPPLMHLPATPNAQGSWLGVRIKSDVKEGETLYMGKAERSGLVGRYGWWLMRSMFMGSERNDLLAPGITYRQRFERLLWTAFQGFCICLATWWWYWPISIAILAPIYAGRNIAGGFIPALIKLIYGAVLSLLTNPIMALLAMGAESSVRRGYPELEIWRPFGGEEDYDAWLAEQGLTPADVEIGPGGIARRVKVGGEAGGASQTAQFQEVETTTAPSQAQAAPALGVSTASSRTLAASAAPTPGTKTNGAVSPKTIEEGQGAHD</sequence>
<gene>
    <name evidence="3" type="ORF">BDZ90DRAFT_234011</name>
</gene>
<dbReference type="RefSeq" id="XP_025360179.1">
    <property type="nucleotide sequence ID" value="XM_025506863.1"/>
</dbReference>
<feature type="transmembrane region" description="Helical" evidence="2">
    <location>
        <begin position="260"/>
        <end position="279"/>
    </location>
</feature>
<dbReference type="EMBL" id="KZ819675">
    <property type="protein sequence ID" value="PWN25567.1"/>
    <property type="molecule type" value="Genomic_DNA"/>
</dbReference>
<evidence type="ECO:0000313" key="3">
    <source>
        <dbReference type="EMBL" id="PWN25567.1"/>
    </source>
</evidence>
<dbReference type="STRING" id="1569628.A0A316UJV5"/>
<keyword evidence="2" id="KW-1133">Transmembrane helix</keyword>
<reference evidence="3 4" key="1">
    <citation type="journal article" date="2018" name="Mol. Biol. Evol.">
        <title>Broad Genomic Sampling Reveals a Smut Pathogenic Ancestry of the Fungal Clade Ustilaginomycotina.</title>
        <authorList>
            <person name="Kijpornyongpan T."/>
            <person name="Mondo S.J."/>
            <person name="Barry K."/>
            <person name="Sandor L."/>
            <person name="Lee J."/>
            <person name="Lipzen A."/>
            <person name="Pangilinan J."/>
            <person name="LaButti K."/>
            <person name="Hainaut M."/>
            <person name="Henrissat B."/>
            <person name="Grigoriev I.V."/>
            <person name="Spatafora J.W."/>
            <person name="Aime M.C."/>
        </authorList>
    </citation>
    <scope>NUCLEOTIDE SEQUENCE [LARGE SCALE GENOMIC DNA]</scope>
    <source>
        <strain evidence="3 4">MCA 5214</strain>
    </source>
</reference>
<dbReference type="GeneID" id="37028686"/>
<feature type="compositionally biased region" description="Low complexity" evidence="1">
    <location>
        <begin position="398"/>
        <end position="425"/>
    </location>
</feature>
<organism evidence="3 4">
    <name type="scientific">Jaminaea rosea</name>
    <dbReference type="NCBI Taxonomy" id="1569628"/>
    <lineage>
        <taxon>Eukaryota</taxon>
        <taxon>Fungi</taxon>
        <taxon>Dikarya</taxon>
        <taxon>Basidiomycota</taxon>
        <taxon>Ustilaginomycotina</taxon>
        <taxon>Exobasidiomycetes</taxon>
        <taxon>Microstromatales</taxon>
        <taxon>Microstromatales incertae sedis</taxon>
        <taxon>Jaminaea</taxon>
    </lineage>
</organism>
<evidence type="ECO:0000313" key="4">
    <source>
        <dbReference type="Proteomes" id="UP000245884"/>
    </source>
</evidence>
<dbReference type="AlphaFoldDB" id="A0A316UJV5"/>